<dbReference type="PANTHER" id="PTHR33121:SF71">
    <property type="entry name" value="OXYGEN SENSOR PROTEIN DOSP"/>
    <property type="match status" value="1"/>
</dbReference>
<proteinExistence type="predicted"/>
<dbReference type="EMBL" id="JAIOIV010000138">
    <property type="protein sequence ID" value="MBZ0158177.1"/>
    <property type="molecule type" value="Genomic_DNA"/>
</dbReference>
<dbReference type="Pfam" id="PF00563">
    <property type="entry name" value="EAL"/>
    <property type="match status" value="1"/>
</dbReference>
<reference evidence="2" key="1">
    <citation type="journal article" date="2021" name="bioRxiv">
        <title>Unraveling nitrogen, sulfur and carbon metabolic pathways and microbial community transcriptional responses to substrate deprivation and toxicity stresses in a bioreactor mimicking anoxic brackish coastal sediment conditions.</title>
        <authorList>
            <person name="Martins P.D."/>
            <person name="Echeveste M.J."/>
            <person name="Arshad A."/>
            <person name="Kurth J."/>
            <person name="Ouboter H."/>
            <person name="Jetten M.S.M."/>
            <person name="Welte C.U."/>
        </authorList>
    </citation>
    <scope>NUCLEOTIDE SEQUENCE</scope>
    <source>
        <strain evidence="2">MAG_39</strain>
    </source>
</reference>
<dbReference type="PROSITE" id="PS50883">
    <property type="entry name" value="EAL"/>
    <property type="match status" value="1"/>
</dbReference>
<dbReference type="InterPro" id="IPR035919">
    <property type="entry name" value="EAL_sf"/>
</dbReference>
<organism evidence="2 3">
    <name type="scientific">Candidatus Nitrobium versatile</name>
    <dbReference type="NCBI Taxonomy" id="2884831"/>
    <lineage>
        <taxon>Bacteria</taxon>
        <taxon>Pseudomonadati</taxon>
        <taxon>Nitrospirota</taxon>
        <taxon>Nitrospiria</taxon>
        <taxon>Nitrospirales</taxon>
        <taxon>Nitrospiraceae</taxon>
        <taxon>Candidatus Nitrobium</taxon>
    </lineage>
</organism>
<reference evidence="2" key="2">
    <citation type="submission" date="2021-08" db="EMBL/GenBank/DDBJ databases">
        <authorList>
            <person name="Dalcin Martins P."/>
        </authorList>
    </citation>
    <scope>NUCLEOTIDE SEQUENCE</scope>
    <source>
        <strain evidence="2">MAG_39</strain>
    </source>
</reference>
<feature type="domain" description="EAL" evidence="1">
    <location>
        <begin position="1"/>
        <end position="52"/>
    </location>
</feature>
<name>A0A953M3B6_9BACT</name>
<dbReference type="SUPFAM" id="SSF141868">
    <property type="entry name" value="EAL domain-like"/>
    <property type="match status" value="1"/>
</dbReference>
<evidence type="ECO:0000313" key="2">
    <source>
        <dbReference type="EMBL" id="MBZ0158177.1"/>
    </source>
</evidence>
<dbReference type="InterPro" id="IPR050706">
    <property type="entry name" value="Cyclic-di-GMP_PDE-like"/>
</dbReference>
<evidence type="ECO:0000313" key="3">
    <source>
        <dbReference type="Proteomes" id="UP000705867"/>
    </source>
</evidence>
<accession>A0A953M3B6</accession>
<dbReference type="Gene3D" id="3.20.20.450">
    <property type="entry name" value="EAL domain"/>
    <property type="match status" value="1"/>
</dbReference>
<gene>
    <name evidence="2" type="ORF">K8I29_18425</name>
</gene>
<dbReference type="AlphaFoldDB" id="A0A953M3B6"/>
<protein>
    <submittedName>
        <fullName evidence="2">EAL domain-containing protein</fullName>
    </submittedName>
</protein>
<dbReference type="PANTHER" id="PTHR33121">
    <property type="entry name" value="CYCLIC DI-GMP PHOSPHODIESTERASE PDEF"/>
    <property type="match status" value="1"/>
</dbReference>
<dbReference type="GO" id="GO:0071111">
    <property type="term" value="F:cyclic-guanylate-specific phosphodiesterase activity"/>
    <property type="evidence" value="ECO:0007669"/>
    <property type="project" value="InterPro"/>
</dbReference>
<evidence type="ECO:0000259" key="1">
    <source>
        <dbReference type="PROSITE" id="PS50883"/>
    </source>
</evidence>
<comment type="caution">
    <text evidence="2">The sequence shown here is derived from an EMBL/GenBank/DDBJ whole genome shotgun (WGS) entry which is preliminary data.</text>
</comment>
<sequence>MAHSMRLKVVTGGVETAEQFEILYSTGCDEVQGFFFSEPLPVESFHTYCGTV</sequence>
<dbReference type="InterPro" id="IPR001633">
    <property type="entry name" value="EAL_dom"/>
</dbReference>
<dbReference type="Proteomes" id="UP000705867">
    <property type="component" value="Unassembled WGS sequence"/>
</dbReference>